<accession>A0A286H8A6</accession>
<proteinExistence type="predicted"/>
<name>A0A286H8A6_9ACTN</name>
<dbReference type="Proteomes" id="UP000219482">
    <property type="component" value="Unassembled WGS sequence"/>
</dbReference>
<sequence length="184" mass="19365">MVISVLVGTAVLTGCSEKQPANDTLPSSSAAETSESLPEIGPADFPVPDEARTKDAAGAEAFMRYYIDLLGRQQSVPSGEPLRDLAPDCQECLRIAQDMDEAAAAQRRFEGGKLTLAGEFGTALADDSANLSFLTRIEAGALVEPSGEPVPGTESPAVEQLPSAASLVWLPEARCWQLEALNFG</sequence>
<keyword evidence="3" id="KW-1185">Reference proteome</keyword>
<feature type="compositionally biased region" description="Polar residues" evidence="1">
    <location>
        <begin position="19"/>
        <end position="36"/>
    </location>
</feature>
<organism evidence="2 3">
    <name type="scientific">Blastococcus haudaquaticus</name>
    <dbReference type="NCBI Taxonomy" id="1938745"/>
    <lineage>
        <taxon>Bacteria</taxon>
        <taxon>Bacillati</taxon>
        <taxon>Actinomycetota</taxon>
        <taxon>Actinomycetes</taxon>
        <taxon>Geodermatophilales</taxon>
        <taxon>Geodermatophilaceae</taxon>
        <taxon>Blastococcus</taxon>
    </lineage>
</organism>
<dbReference type="EMBL" id="OCNK01000007">
    <property type="protein sequence ID" value="SOE03559.1"/>
    <property type="molecule type" value="Genomic_DNA"/>
</dbReference>
<evidence type="ECO:0000313" key="3">
    <source>
        <dbReference type="Proteomes" id="UP000219482"/>
    </source>
</evidence>
<protein>
    <submittedName>
        <fullName evidence="2">Uncharacterized protein</fullName>
    </submittedName>
</protein>
<feature type="region of interest" description="Disordered" evidence="1">
    <location>
        <begin position="16"/>
        <end position="50"/>
    </location>
</feature>
<reference evidence="3" key="1">
    <citation type="submission" date="2017-09" db="EMBL/GenBank/DDBJ databases">
        <authorList>
            <person name="Varghese N."/>
            <person name="Submissions S."/>
        </authorList>
    </citation>
    <scope>NUCLEOTIDE SEQUENCE [LARGE SCALE GENOMIC DNA]</scope>
    <source>
        <strain evidence="3">DSM 44270</strain>
    </source>
</reference>
<dbReference type="AlphaFoldDB" id="A0A286H8A6"/>
<evidence type="ECO:0000313" key="2">
    <source>
        <dbReference type="EMBL" id="SOE03559.1"/>
    </source>
</evidence>
<evidence type="ECO:0000256" key="1">
    <source>
        <dbReference type="SAM" id="MobiDB-lite"/>
    </source>
</evidence>
<gene>
    <name evidence="2" type="ORF">SAMN06272739_4232</name>
</gene>